<dbReference type="Proteomes" id="UP000095281">
    <property type="component" value="Unplaced"/>
</dbReference>
<protein>
    <submittedName>
        <fullName evidence="2">DJ-1_PfpI domain-containing protein</fullName>
    </submittedName>
</protein>
<sequence length="81" mass="9150">MYLPKENINTLIKELGVEIFANNTFDCEEKKNMPDIIFNVGIMGGANTNIILKKEQYIETKIDETGGQPKEICQILTKMIG</sequence>
<evidence type="ECO:0000313" key="1">
    <source>
        <dbReference type="Proteomes" id="UP000095281"/>
    </source>
</evidence>
<dbReference type="AlphaFoldDB" id="A0A1I8B4C9"/>
<name>A0A1I8B4C9_MELHA</name>
<dbReference type="WBParaSite" id="MhA1_Contig1303.frz3.gene5">
    <property type="protein sequence ID" value="MhA1_Contig1303.frz3.gene5"/>
    <property type="gene ID" value="MhA1_Contig1303.frz3.gene5"/>
</dbReference>
<accession>A0A1I8B4C9</accession>
<reference evidence="2" key="1">
    <citation type="submission" date="2016-11" db="UniProtKB">
        <authorList>
            <consortium name="WormBaseParasite"/>
        </authorList>
    </citation>
    <scope>IDENTIFICATION</scope>
</reference>
<keyword evidence="1" id="KW-1185">Reference proteome</keyword>
<evidence type="ECO:0000313" key="2">
    <source>
        <dbReference type="WBParaSite" id="MhA1_Contig1303.frz3.gene5"/>
    </source>
</evidence>
<proteinExistence type="predicted"/>
<organism evidence="1 2">
    <name type="scientific">Meloidogyne hapla</name>
    <name type="common">Root-knot nematode worm</name>
    <dbReference type="NCBI Taxonomy" id="6305"/>
    <lineage>
        <taxon>Eukaryota</taxon>
        <taxon>Metazoa</taxon>
        <taxon>Ecdysozoa</taxon>
        <taxon>Nematoda</taxon>
        <taxon>Chromadorea</taxon>
        <taxon>Rhabditida</taxon>
        <taxon>Tylenchina</taxon>
        <taxon>Tylenchomorpha</taxon>
        <taxon>Tylenchoidea</taxon>
        <taxon>Meloidogynidae</taxon>
        <taxon>Meloidogyninae</taxon>
        <taxon>Meloidogyne</taxon>
    </lineage>
</organism>